<dbReference type="Gene3D" id="3.30.70.260">
    <property type="match status" value="1"/>
</dbReference>
<protein>
    <submittedName>
        <fullName evidence="2">Acetolactate synthase II small subunit</fullName>
    </submittedName>
</protein>
<dbReference type="PROSITE" id="PS51671">
    <property type="entry name" value="ACT"/>
    <property type="match status" value="1"/>
</dbReference>
<dbReference type="RefSeq" id="WP_042395027.1">
    <property type="nucleotide sequence ID" value="NZ_BBMZ01000029.1"/>
</dbReference>
<dbReference type="STRING" id="1115515.EV102420_29_00250"/>
<dbReference type="OrthoDB" id="6198158at2"/>
<feature type="domain" description="ACT" evidence="1">
    <location>
        <begin position="5"/>
        <end position="78"/>
    </location>
</feature>
<dbReference type="NCBIfam" id="NF008362">
    <property type="entry name" value="PRK11152.1"/>
    <property type="match status" value="1"/>
</dbReference>
<reference evidence="2 3" key="1">
    <citation type="submission" date="2014-09" db="EMBL/GenBank/DDBJ databases">
        <title>Whole genome shotgun sequence of Escherichia vulneris NBRC 102420.</title>
        <authorList>
            <person name="Yoshida Y."/>
            <person name="Hosoyama A."/>
            <person name="Tsuchikane K."/>
            <person name="Ohji S."/>
            <person name="Ichikawa N."/>
            <person name="Kimura A."/>
            <person name="Yamazoe A."/>
            <person name="Ezaki T."/>
            <person name="Fujita N."/>
        </authorList>
    </citation>
    <scope>NUCLEOTIDE SEQUENCE [LARGE SCALE GENOMIC DNA]</scope>
    <source>
        <strain evidence="2 3">NBRC 102420</strain>
    </source>
</reference>
<proteinExistence type="predicted"/>
<evidence type="ECO:0000313" key="2">
    <source>
        <dbReference type="EMBL" id="GAL60109.1"/>
    </source>
</evidence>
<dbReference type="eggNOG" id="COG3978">
    <property type="taxonomic scope" value="Bacteria"/>
</dbReference>
<dbReference type="InterPro" id="IPR045865">
    <property type="entry name" value="ACT-like_dom_sf"/>
</dbReference>
<evidence type="ECO:0000313" key="3">
    <source>
        <dbReference type="Proteomes" id="UP000029462"/>
    </source>
</evidence>
<accession>A0A090V9W3</accession>
<sequence length="87" mass="9919">MMQHQVAVQARFNPETLERVLRVVRHRGFQICAMNMETATDAQSINIELTVASPRSVELLFSQLSKLVDVARVEIQQRSTPTQQIRA</sequence>
<organism evidence="2 3">
    <name type="scientific">Pseudescherichia vulneris NBRC 102420</name>
    <dbReference type="NCBI Taxonomy" id="1115515"/>
    <lineage>
        <taxon>Bacteria</taxon>
        <taxon>Pseudomonadati</taxon>
        <taxon>Pseudomonadota</taxon>
        <taxon>Gammaproteobacteria</taxon>
        <taxon>Enterobacterales</taxon>
        <taxon>Enterobacteriaceae</taxon>
        <taxon>Pseudescherichia</taxon>
    </lineage>
</organism>
<dbReference type="GeneID" id="88813954"/>
<dbReference type="EMBL" id="BBMZ01000029">
    <property type="protein sequence ID" value="GAL60109.1"/>
    <property type="molecule type" value="Genomic_DNA"/>
</dbReference>
<dbReference type="Pfam" id="PF13710">
    <property type="entry name" value="ACT_5"/>
    <property type="match status" value="1"/>
</dbReference>
<evidence type="ECO:0000259" key="1">
    <source>
        <dbReference type="PROSITE" id="PS51671"/>
    </source>
</evidence>
<dbReference type="InterPro" id="IPR002912">
    <property type="entry name" value="ACT_dom"/>
</dbReference>
<keyword evidence="3" id="KW-1185">Reference proteome</keyword>
<dbReference type="SUPFAM" id="SSF55021">
    <property type="entry name" value="ACT-like"/>
    <property type="match status" value="1"/>
</dbReference>
<name>A0A090V9W3_PSEVU</name>
<dbReference type="AlphaFoldDB" id="A0A090V9W3"/>
<gene>
    <name evidence="2" type="primary">ilvM</name>
    <name evidence="2" type="ORF">EV102420_29_00250</name>
</gene>
<comment type="caution">
    <text evidence="2">The sequence shown here is derived from an EMBL/GenBank/DDBJ whole genome shotgun (WGS) entry which is preliminary data.</text>
</comment>
<dbReference type="Proteomes" id="UP000029462">
    <property type="component" value="Unassembled WGS sequence"/>
</dbReference>